<evidence type="ECO:0000313" key="3">
    <source>
        <dbReference type="Proteomes" id="UP000520814"/>
    </source>
</evidence>
<dbReference type="Proteomes" id="UP000520814">
    <property type="component" value="Unassembled WGS sequence"/>
</dbReference>
<evidence type="ECO:0000313" key="2">
    <source>
        <dbReference type="EMBL" id="MBB6053103.1"/>
    </source>
</evidence>
<dbReference type="EMBL" id="JACHGW010000005">
    <property type="protein sequence ID" value="MBB6053103.1"/>
    <property type="molecule type" value="Genomic_DNA"/>
</dbReference>
<name>A0A7W9W8U1_ARMRO</name>
<feature type="chain" id="PRO_5030849548" evidence="1">
    <location>
        <begin position="27"/>
        <end position="344"/>
    </location>
</feature>
<keyword evidence="3" id="KW-1185">Reference proteome</keyword>
<accession>A0A7W9W8U1</accession>
<proteinExistence type="predicted"/>
<protein>
    <submittedName>
        <fullName evidence="2">Tetratricopeptide (TPR) repeat protein</fullName>
    </submittedName>
</protein>
<evidence type="ECO:0000256" key="1">
    <source>
        <dbReference type="SAM" id="SignalP"/>
    </source>
</evidence>
<organism evidence="2 3">
    <name type="scientific">Armatimonas rosea</name>
    <dbReference type="NCBI Taxonomy" id="685828"/>
    <lineage>
        <taxon>Bacteria</taxon>
        <taxon>Bacillati</taxon>
        <taxon>Armatimonadota</taxon>
        <taxon>Armatimonadia</taxon>
        <taxon>Armatimonadales</taxon>
        <taxon>Armatimonadaceae</taxon>
        <taxon>Armatimonas</taxon>
    </lineage>
</organism>
<dbReference type="RefSeq" id="WP_184203065.1">
    <property type="nucleotide sequence ID" value="NZ_JACHGW010000005.1"/>
</dbReference>
<keyword evidence="1" id="KW-0732">Signal</keyword>
<dbReference type="InterPro" id="IPR011990">
    <property type="entry name" value="TPR-like_helical_dom_sf"/>
</dbReference>
<dbReference type="SUPFAM" id="SSF48452">
    <property type="entry name" value="TPR-like"/>
    <property type="match status" value="1"/>
</dbReference>
<gene>
    <name evidence="2" type="ORF">HNQ39_004935</name>
</gene>
<dbReference type="Gene3D" id="1.25.40.10">
    <property type="entry name" value="Tetratricopeptide repeat domain"/>
    <property type="match status" value="1"/>
</dbReference>
<reference evidence="2 3" key="1">
    <citation type="submission" date="2020-08" db="EMBL/GenBank/DDBJ databases">
        <title>Genomic Encyclopedia of Type Strains, Phase IV (KMG-IV): sequencing the most valuable type-strain genomes for metagenomic binning, comparative biology and taxonomic classification.</title>
        <authorList>
            <person name="Goeker M."/>
        </authorList>
    </citation>
    <scope>NUCLEOTIDE SEQUENCE [LARGE SCALE GENOMIC DNA]</scope>
    <source>
        <strain evidence="2 3">DSM 23562</strain>
    </source>
</reference>
<feature type="signal peptide" evidence="1">
    <location>
        <begin position="1"/>
        <end position="26"/>
    </location>
</feature>
<comment type="caution">
    <text evidence="2">The sequence shown here is derived from an EMBL/GenBank/DDBJ whole genome shotgun (WGS) entry which is preliminary data.</text>
</comment>
<sequence>MQFRKGLVIVAALSLVGGMASVPAFANNNNKTNSVVVKSAADAYGEAWKLWSKGEGEKSEAFLREQSVKFPSDIRLNLFLAASVASHSAEGEADNYFSHVVELGAKSEKPAPSALAAQHFLHLSDPDTATEAFAGLTELSRTQGNDPVVVWLFAQAAERMEKPELAEVAFNSLLKKAKNAPAVVRQGYADALEAQGKHFFALEHRLKIAKQEASPWTLHALSSNLRTLARFSEAEAVAQISAKNFPSSPQAWHDLGVASLGLHRNDVALHHLAKAAQLSESTGDRFDRGANLLVWASCLESQKKFTEAADKYRQVAALKGVSAEQARTANLRARAAELAQSGTN</sequence>
<dbReference type="AlphaFoldDB" id="A0A7W9W8U1"/>